<dbReference type="PANTHER" id="PTHR43319:SF3">
    <property type="entry name" value="BETA-LACTAMASE-RELATED DOMAIN-CONTAINING PROTEIN"/>
    <property type="match status" value="1"/>
</dbReference>
<feature type="domain" description="Beta-lactamase-related" evidence="1">
    <location>
        <begin position="16"/>
        <end position="364"/>
    </location>
</feature>
<dbReference type="Gene3D" id="3.40.710.10">
    <property type="entry name" value="DD-peptidase/beta-lactamase superfamily"/>
    <property type="match status" value="1"/>
</dbReference>
<reference evidence="2" key="2">
    <citation type="journal article" date="2023" name="IMA Fungus">
        <title>Comparative genomic study of the Penicillium genus elucidates a diverse pangenome and 15 lateral gene transfer events.</title>
        <authorList>
            <person name="Petersen C."/>
            <person name="Sorensen T."/>
            <person name="Nielsen M.R."/>
            <person name="Sondergaard T.E."/>
            <person name="Sorensen J.L."/>
            <person name="Fitzpatrick D.A."/>
            <person name="Frisvad J.C."/>
            <person name="Nielsen K.L."/>
        </authorList>
    </citation>
    <scope>NUCLEOTIDE SEQUENCE</scope>
    <source>
        <strain evidence="2">IBT 29677</strain>
    </source>
</reference>
<evidence type="ECO:0000259" key="1">
    <source>
        <dbReference type="Pfam" id="PF00144"/>
    </source>
</evidence>
<dbReference type="InterPro" id="IPR012338">
    <property type="entry name" value="Beta-lactam/transpept-like"/>
</dbReference>
<dbReference type="RefSeq" id="XP_056487600.1">
    <property type="nucleotide sequence ID" value="XM_056632049.1"/>
</dbReference>
<gene>
    <name evidence="2" type="ORF">N7509_007412</name>
</gene>
<reference evidence="2" key="1">
    <citation type="submission" date="2022-12" db="EMBL/GenBank/DDBJ databases">
        <authorList>
            <person name="Petersen C."/>
        </authorList>
    </citation>
    <scope>NUCLEOTIDE SEQUENCE</scope>
    <source>
        <strain evidence="2">IBT 29677</strain>
    </source>
</reference>
<dbReference type="SUPFAM" id="SSF56601">
    <property type="entry name" value="beta-lactamase/transpeptidase-like"/>
    <property type="match status" value="1"/>
</dbReference>
<accession>A0A9W9VZ14</accession>
<dbReference type="GeneID" id="81371029"/>
<dbReference type="EMBL" id="JAPZBU010000008">
    <property type="protein sequence ID" value="KAJ5391922.1"/>
    <property type="molecule type" value="Genomic_DNA"/>
</dbReference>
<dbReference type="OrthoDB" id="5946976at2759"/>
<dbReference type="Pfam" id="PF00144">
    <property type="entry name" value="Beta-lactamase"/>
    <property type="match status" value="1"/>
</dbReference>
<dbReference type="InterPro" id="IPR001466">
    <property type="entry name" value="Beta-lactam-related"/>
</dbReference>
<dbReference type="InterPro" id="IPR052907">
    <property type="entry name" value="Beta-lactamase/esterase"/>
</dbReference>
<protein>
    <recommendedName>
        <fullName evidence="1">Beta-lactamase-related domain-containing protein</fullName>
    </recommendedName>
</protein>
<proteinExistence type="predicted"/>
<keyword evidence="3" id="KW-1185">Reference proteome</keyword>
<dbReference type="AlphaFoldDB" id="A0A9W9VZ14"/>
<evidence type="ECO:0000313" key="2">
    <source>
        <dbReference type="EMBL" id="KAJ5391922.1"/>
    </source>
</evidence>
<dbReference type="PANTHER" id="PTHR43319">
    <property type="entry name" value="BETA-LACTAMASE-RELATED"/>
    <property type="match status" value="1"/>
</dbReference>
<dbReference type="Proteomes" id="UP001147747">
    <property type="component" value="Unassembled WGS sequence"/>
</dbReference>
<comment type="caution">
    <text evidence="2">The sequence shown here is derived from an EMBL/GenBank/DDBJ whole genome shotgun (WGS) entry which is preliminary data.</text>
</comment>
<sequence length="386" mass="41953">MADTHGPCDPAFNSVRELFQKNIASGEEVGASLCINIDGKNVVDIWGGYTDESKTQPWNEDTITPVWSCSKVVTNLAALILVDRGLLDVNENVAKYWPEFGANGKENVKVAHILSHSSGVSGWEPSLKMTWEDIYDVKSANEKLAAQAPWHAPGELNAYHLVNQGHLVGEIVQRVSGKSLRQFIADEIAKPLDADFDLGRPEKDWPRISPVIPPPDVDPSAFASLDPNGVTAKTYMGSPLLGSGEKCNTHGFWKAEMGGVGGISNARALARIGSIMSLNGTVGGRQYLSPGTVDKALQEQIAGPDAVLFLYLRLGLGFGLPSPQSLPWIPEGRLCFWSGWGGSVIIMDLERRVTIAYAMNKMQQVAIGNDCTKAYIEEIYKVLKVF</sequence>
<name>A0A9W9VZ14_9EURO</name>
<evidence type="ECO:0000313" key="3">
    <source>
        <dbReference type="Proteomes" id="UP001147747"/>
    </source>
</evidence>
<organism evidence="2 3">
    <name type="scientific">Penicillium cosmopolitanum</name>
    <dbReference type="NCBI Taxonomy" id="1131564"/>
    <lineage>
        <taxon>Eukaryota</taxon>
        <taxon>Fungi</taxon>
        <taxon>Dikarya</taxon>
        <taxon>Ascomycota</taxon>
        <taxon>Pezizomycotina</taxon>
        <taxon>Eurotiomycetes</taxon>
        <taxon>Eurotiomycetidae</taxon>
        <taxon>Eurotiales</taxon>
        <taxon>Aspergillaceae</taxon>
        <taxon>Penicillium</taxon>
    </lineage>
</organism>